<keyword evidence="3" id="KW-0597">Phosphoprotein</keyword>
<dbReference type="Pfam" id="PF00609">
    <property type="entry name" value="DAGK_acc"/>
    <property type="match status" value="1"/>
</dbReference>
<evidence type="ECO:0000256" key="1">
    <source>
        <dbReference type="ARBA" id="ARBA00005175"/>
    </source>
</evidence>
<dbReference type="SMART" id="SM00233">
    <property type="entry name" value="PH"/>
    <property type="match status" value="1"/>
</dbReference>
<dbReference type="SMART" id="SM00045">
    <property type="entry name" value="DAGKa"/>
    <property type="match status" value="1"/>
</dbReference>
<feature type="region of interest" description="Disordered" evidence="17">
    <location>
        <begin position="1"/>
        <end position="166"/>
    </location>
</feature>
<evidence type="ECO:0000256" key="5">
    <source>
        <dbReference type="ARBA" id="ARBA00022723"/>
    </source>
</evidence>
<proteinExistence type="inferred from homology"/>
<comment type="pathway">
    <text evidence="15">Glycerolipid metabolism.</text>
</comment>
<dbReference type="InterPro" id="IPR037607">
    <property type="entry name" value="DGK"/>
</dbReference>
<dbReference type="InterPro" id="IPR002219">
    <property type="entry name" value="PKC_DAG/PE"/>
</dbReference>
<dbReference type="GO" id="GO:0006979">
    <property type="term" value="P:response to oxidative stress"/>
    <property type="evidence" value="ECO:0007669"/>
    <property type="project" value="Ensembl"/>
</dbReference>
<evidence type="ECO:0000256" key="6">
    <source>
        <dbReference type="ARBA" id="ARBA00022737"/>
    </source>
</evidence>
<dbReference type="InterPro" id="IPR046349">
    <property type="entry name" value="C1-like_sf"/>
</dbReference>
<evidence type="ECO:0000313" key="23">
    <source>
        <dbReference type="Proteomes" id="UP000694385"/>
    </source>
</evidence>
<evidence type="ECO:0000256" key="10">
    <source>
        <dbReference type="ARBA" id="ARBA00022833"/>
    </source>
</evidence>
<protein>
    <recommendedName>
        <fullName evidence="16">Diacylglycerol kinase</fullName>
        <shortName evidence="16">DAG kinase</shortName>
        <ecNumber evidence="16">2.7.1.107</ecNumber>
    </recommendedName>
</protein>
<dbReference type="GO" id="GO:0005886">
    <property type="term" value="C:plasma membrane"/>
    <property type="evidence" value="ECO:0007669"/>
    <property type="project" value="Ensembl"/>
</dbReference>
<dbReference type="SMART" id="SM00109">
    <property type="entry name" value="C1"/>
    <property type="match status" value="2"/>
</dbReference>
<dbReference type="Gene3D" id="3.30.60.20">
    <property type="match status" value="2"/>
</dbReference>
<evidence type="ECO:0000256" key="18">
    <source>
        <dbReference type="SAM" id="Phobius"/>
    </source>
</evidence>
<evidence type="ECO:0000256" key="13">
    <source>
        <dbReference type="ARBA" id="ARBA00023371"/>
    </source>
</evidence>
<comment type="similarity">
    <text evidence="2 16">Belongs to the eukaryotic diacylglycerol kinase family.</text>
</comment>
<comment type="pathway">
    <text evidence="1">Lipid metabolism; glycerolipid metabolism.</text>
</comment>
<dbReference type="AlphaFoldDB" id="A0A8C5KC36"/>
<dbReference type="Gene3D" id="3.40.50.10330">
    <property type="entry name" value="Probable inorganic polyphosphate/atp-NAD kinase, domain 1"/>
    <property type="match status" value="1"/>
</dbReference>
<feature type="compositionally biased region" description="Basic residues" evidence="17">
    <location>
        <begin position="1232"/>
        <end position="1246"/>
    </location>
</feature>
<dbReference type="Pfam" id="PF00169">
    <property type="entry name" value="PH"/>
    <property type="match status" value="1"/>
</dbReference>
<reference evidence="22" key="1">
    <citation type="submission" date="2025-08" db="UniProtKB">
        <authorList>
            <consortium name="Ensembl"/>
        </authorList>
    </citation>
    <scope>IDENTIFICATION</scope>
</reference>
<dbReference type="Pfam" id="PF00781">
    <property type="entry name" value="DAGK_cat"/>
    <property type="match status" value="1"/>
</dbReference>
<keyword evidence="4 16" id="KW-0808">Transferase</keyword>
<dbReference type="FunFam" id="3.30.60.20:FF:000002">
    <property type="entry name" value="Diacylglycerol kinase"/>
    <property type="match status" value="1"/>
</dbReference>
<evidence type="ECO:0000256" key="17">
    <source>
        <dbReference type="SAM" id="MobiDB-lite"/>
    </source>
</evidence>
<dbReference type="EC" id="2.7.1.107" evidence="16"/>
<dbReference type="GO" id="GO:0008270">
    <property type="term" value="F:zinc ion binding"/>
    <property type="evidence" value="ECO:0007669"/>
    <property type="project" value="UniProtKB-KW"/>
</dbReference>
<dbReference type="SUPFAM" id="SSF57889">
    <property type="entry name" value="Cysteine-rich domain"/>
    <property type="match status" value="2"/>
</dbReference>
<keyword evidence="23" id="KW-1185">Reference proteome</keyword>
<name>A0A8C5KC36_JACJA</name>
<dbReference type="InterPro" id="IPR001206">
    <property type="entry name" value="Diacylglycerol_kinase_cat_dom"/>
</dbReference>
<dbReference type="GO" id="GO:0007200">
    <property type="term" value="P:phospholipase C-activating G protein-coupled receptor signaling pathway"/>
    <property type="evidence" value="ECO:0007669"/>
    <property type="project" value="InterPro"/>
</dbReference>
<dbReference type="SUPFAM" id="SSF50729">
    <property type="entry name" value="PH domain-like"/>
    <property type="match status" value="1"/>
</dbReference>
<sequence>MDRAIDPAQGSAPPEDGEQPGGSPEPRPPWPPPLPAPPTVPPPPAPPPLPEPSPILVPEPAPGPCLEATPETATELDAEPAPEPALEPAREPDTELAPEPATGSVLEPALGPALKPYLDSTPDSFSEQVPESTSEPASRQAPDLTTEPPPEPANEQALELCSEPAPRSCSKPSPAPCLMQCPVVPGEGGIKISPLPSPRTPMTWSRIKKILKEGPLLKNCSSLKRWKLRYFLVQGQKLHFAHHPSFVHFETIDLSQVALAESSCRNLYHGFSVITPQHKVTLAAPNRKDMEEWINVIKTVQQGEVRKIPAAENNPFLIGMHYWYSSHSSRIQFCNVCRESIPALSRDAIICEVCKVKSHRLCALRASKDCKWNTLSITDDLLLPADEIQTMPHQWVEGNIPASSQCAVCHESCGSYRRLQDFRCLWCSSTVHNGCQRRFSKECCFGSHRSSIVPPTALSDPKGNGQLVVSSDYWNIDWSSACSCPLLIFINSKSGDHQGIVFLRKFKQYLNPSQVFDLSKSGPEAGLCMFKNFARFRVLVCGGDGSVSWVLSTIDTFGLHERCQLAVIPLGTGNDLSRVLGWGAFWNKSKSLLDILNRVEKAHVRILDRWSVMIRETPRQFPLLKGQVEMDIPGFESAAIHHLETATTELNKILKAKCPMEIIIATRFLCSAVEDFVADIVKAWSRIKQNNTTVESVILKSDLMYDKLSVLIDVLTEEAEATSAETGAAVHAHSDKEEGKPFAPQLDHIAKSKLELVTRAQNLQKSLKLIIFQVEQVLDEESRQTISVKNFMSSFFLGDDDSEDFDQASPRHRSHCGTWSSMPSLKSEDLDNLDLKHLYFTPEAICFKEKCVMNNYFGIGLDAKISLDFNTRREEHPGQYNSRLKNKIWYGLLGSKELLQRSYRKLEERVHLECDGEVISLPNLQGIVVLNITSYAGGVNFWGSNTATTKYEAPAIDDGKLEVVAIFGSVQMAIWCIIFLLYSLFCQCQEVMITIDGEEGIPVQVDGEAWVQRPGLIKIRYKNGAQMLMRDRDFENSMKMWQCKHNEIQAALQPQLDSQESQDSLSDKEFVQMQHLARLAENLISRLHDLSKVHQHVSVLMDSVNASANILNDMFYGQDSGNEAGAASCTLIETLSRNDAVDVTFSLKGLYDDTKAFLDENLLRNSEDEAALQTALDAMNHEIEKLLAIDWMNLIFVPVEKSSDTDSRSHRLKVNFPKLGKKMREEEEKPKSSRRFHGNLWHHRNHKGEAIGDDPPTPTNSQL</sequence>
<dbReference type="Proteomes" id="UP000694385">
    <property type="component" value="Unassembled WGS sequence"/>
</dbReference>
<feature type="compositionally biased region" description="Polar residues" evidence="17">
    <location>
        <begin position="121"/>
        <end position="137"/>
    </location>
</feature>
<keyword evidence="9 16" id="KW-0418">Kinase</keyword>
<dbReference type="InterPro" id="IPR016064">
    <property type="entry name" value="NAD/diacylglycerol_kinase_sf"/>
</dbReference>
<evidence type="ECO:0000313" key="22">
    <source>
        <dbReference type="Ensembl" id="ENSJJAP00000006887.1"/>
    </source>
</evidence>
<dbReference type="InterPro" id="IPR001849">
    <property type="entry name" value="PH_domain"/>
</dbReference>
<dbReference type="FunFam" id="3.30.60.20:FF:000054">
    <property type="entry name" value="Diacylglycerol kinase"/>
    <property type="match status" value="1"/>
</dbReference>
<keyword evidence="8" id="KW-0863">Zinc-finger</keyword>
<feature type="domain" description="Phorbol-ester/DAG-type" evidence="20">
    <location>
        <begin position="392"/>
        <end position="443"/>
    </location>
</feature>
<feature type="compositionally biased region" description="Basic and acidic residues" evidence="17">
    <location>
        <begin position="1222"/>
        <end position="1231"/>
    </location>
</feature>
<dbReference type="InterPro" id="IPR017438">
    <property type="entry name" value="ATP-NAD_kinase_N"/>
</dbReference>
<dbReference type="GO" id="GO:0046339">
    <property type="term" value="P:diacylglycerol metabolic process"/>
    <property type="evidence" value="ECO:0007669"/>
    <property type="project" value="Ensembl"/>
</dbReference>
<dbReference type="InterPro" id="IPR000756">
    <property type="entry name" value="Diacylglycerol_kin_accessory"/>
</dbReference>
<evidence type="ECO:0000256" key="9">
    <source>
        <dbReference type="ARBA" id="ARBA00022777"/>
    </source>
</evidence>
<dbReference type="GeneTree" id="ENSGT00940000162262"/>
<organism evidence="22 23">
    <name type="scientific">Jaculus jaculus</name>
    <name type="common">Lesser Egyptian jerboa</name>
    <dbReference type="NCBI Taxonomy" id="51337"/>
    <lineage>
        <taxon>Eukaryota</taxon>
        <taxon>Metazoa</taxon>
        <taxon>Chordata</taxon>
        <taxon>Craniata</taxon>
        <taxon>Vertebrata</taxon>
        <taxon>Euteleostomi</taxon>
        <taxon>Mammalia</taxon>
        <taxon>Eutheria</taxon>
        <taxon>Euarchontoglires</taxon>
        <taxon>Glires</taxon>
        <taxon>Rodentia</taxon>
        <taxon>Myomorpha</taxon>
        <taxon>Dipodoidea</taxon>
        <taxon>Dipodidae</taxon>
        <taxon>Dipodinae</taxon>
        <taxon>Jaculus</taxon>
    </lineage>
</organism>
<dbReference type="SMART" id="SM00046">
    <property type="entry name" value="DAGKc"/>
    <property type="match status" value="1"/>
</dbReference>
<dbReference type="GO" id="GO:0004143">
    <property type="term" value="F:ATP-dependent diacylglycerol kinase activity"/>
    <property type="evidence" value="ECO:0007669"/>
    <property type="project" value="UniProtKB-EC"/>
</dbReference>
<gene>
    <name evidence="22" type="primary">Dgkk</name>
</gene>
<dbReference type="PANTHER" id="PTHR11255">
    <property type="entry name" value="DIACYLGLYCEROL KINASE"/>
    <property type="match status" value="1"/>
</dbReference>
<keyword evidence="10" id="KW-0862">Zinc</keyword>
<feature type="domain" description="PH" evidence="19">
    <location>
        <begin position="209"/>
        <end position="302"/>
    </location>
</feature>
<accession>A0A8C5KC36</accession>
<keyword evidence="18" id="KW-0472">Membrane</keyword>
<dbReference type="GO" id="GO:0035556">
    <property type="term" value="P:intracellular signal transduction"/>
    <property type="evidence" value="ECO:0007669"/>
    <property type="project" value="Ensembl"/>
</dbReference>
<dbReference type="FunFam" id="3.40.50.10330:FF:000024">
    <property type="entry name" value="Diacylglycerol kinase"/>
    <property type="match status" value="1"/>
</dbReference>
<evidence type="ECO:0000256" key="15">
    <source>
        <dbReference type="ARBA" id="ARBA00060536"/>
    </source>
</evidence>
<dbReference type="PANTHER" id="PTHR11255:SF33">
    <property type="entry name" value="DIACYLGLYCEROL KINASE KAPPA"/>
    <property type="match status" value="1"/>
</dbReference>
<dbReference type="UniPathway" id="UPA00230"/>
<dbReference type="Gene3D" id="2.60.200.40">
    <property type="match status" value="1"/>
</dbReference>
<evidence type="ECO:0000259" key="21">
    <source>
        <dbReference type="PROSITE" id="PS50146"/>
    </source>
</evidence>
<keyword evidence="5" id="KW-0479">Metal-binding</keyword>
<dbReference type="CDD" id="cd13274">
    <property type="entry name" value="PH_DGK_type2"/>
    <property type="match status" value="1"/>
</dbReference>
<comment type="catalytic activity">
    <reaction evidence="13">
        <text>1,2-di-(9Z-octadecenoyl)-sn-glycerol + ATP = 1,2-di-(9Z-octadecenoyl)-sn-glycero-3-phosphate + ADP + H(+)</text>
        <dbReference type="Rhea" id="RHEA:40327"/>
        <dbReference type="ChEBI" id="CHEBI:15378"/>
        <dbReference type="ChEBI" id="CHEBI:30616"/>
        <dbReference type="ChEBI" id="CHEBI:52333"/>
        <dbReference type="ChEBI" id="CHEBI:74546"/>
        <dbReference type="ChEBI" id="CHEBI:456216"/>
    </reaction>
    <physiologicalReaction direction="left-to-right" evidence="13">
        <dbReference type="Rhea" id="RHEA:40328"/>
    </physiologicalReaction>
</comment>
<comment type="catalytic activity">
    <reaction evidence="14">
        <text>a 1,2-diacyl-sn-glycerol + ATP = a 1,2-diacyl-sn-glycero-3-phosphate + ADP + H(+)</text>
        <dbReference type="Rhea" id="RHEA:10272"/>
        <dbReference type="ChEBI" id="CHEBI:15378"/>
        <dbReference type="ChEBI" id="CHEBI:17815"/>
        <dbReference type="ChEBI" id="CHEBI:30616"/>
        <dbReference type="ChEBI" id="CHEBI:58608"/>
        <dbReference type="ChEBI" id="CHEBI:456216"/>
        <dbReference type="EC" id="2.7.1.107"/>
    </reaction>
    <physiologicalReaction direction="left-to-right" evidence="14">
        <dbReference type="Rhea" id="RHEA:10273"/>
    </physiologicalReaction>
</comment>
<keyword evidence="18" id="KW-1133">Transmembrane helix</keyword>
<evidence type="ECO:0000256" key="3">
    <source>
        <dbReference type="ARBA" id="ARBA00022553"/>
    </source>
</evidence>
<dbReference type="InterPro" id="IPR011993">
    <property type="entry name" value="PH-like_dom_sf"/>
</dbReference>
<keyword evidence="6" id="KW-0677">Repeat</keyword>
<feature type="domain" description="Phorbol-ester/DAG-type" evidence="20">
    <location>
        <begin position="320"/>
        <end position="370"/>
    </location>
</feature>
<dbReference type="CDD" id="cd20800">
    <property type="entry name" value="C1_DGK_typeII_rpt1"/>
    <property type="match status" value="1"/>
</dbReference>
<dbReference type="Pfam" id="PF00130">
    <property type="entry name" value="C1_1"/>
    <property type="match status" value="2"/>
</dbReference>
<keyword evidence="12" id="KW-0443">Lipid metabolism</keyword>
<evidence type="ECO:0000256" key="12">
    <source>
        <dbReference type="ARBA" id="ARBA00023098"/>
    </source>
</evidence>
<reference evidence="22" key="2">
    <citation type="submission" date="2025-09" db="UniProtKB">
        <authorList>
            <consortium name="Ensembl"/>
        </authorList>
    </citation>
    <scope>IDENTIFICATION</scope>
</reference>
<dbReference type="FunFam" id="2.60.200.40:FF:000001">
    <property type="entry name" value="Diacylglycerol kinase"/>
    <property type="match status" value="1"/>
</dbReference>
<dbReference type="Pfam" id="PF22944">
    <property type="entry name" value="DGKD_4H"/>
    <property type="match status" value="1"/>
</dbReference>
<dbReference type="InterPro" id="IPR054474">
    <property type="entry name" value="DGKD_4H"/>
</dbReference>
<dbReference type="GO" id="GO:0005524">
    <property type="term" value="F:ATP binding"/>
    <property type="evidence" value="ECO:0007669"/>
    <property type="project" value="UniProtKB-KW"/>
</dbReference>
<evidence type="ECO:0000256" key="4">
    <source>
        <dbReference type="ARBA" id="ARBA00022679"/>
    </source>
</evidence>
<dbReference type="Gene3D" id="2.30.29.30">
    <property type="entry name" value="Pleckstrin-homology domain (PH domain)/Phosphotyrosine-binding domain (PTB)"/>
    <property type="match status" value="1"/>
</dbReference>
<dbReference type="PROSITE" id="PS50081">
    <property type="entry name" value="ZF_DAG_PE_2"/>
    <property type="match status" value="2"/>
</dbReference>
<dbReference type="OMA" id="ECKHTEI"/>
<dbReference type="PROSITE" id="PS50003">
    <property type="entry name" value="PH_DOMAIN"/>
    <property type="match status" value="1"/>
</dbReference>
<feature type="compositionally biased region" description="Pro residues" evidence="17">
    <location>
        <begin position="23"/>
        <end position="63"/>
    </location>
</feature>
<feature type="region of interest" description="Disordered" evidence="17">
    <location>
        <begin position="1220"/>
        <end position="1263"/>
    </location>
</feature>
<evidence type="ECO:0000256" key="11">
    <source>
        <dbReference type="ARBA" id="ARBA00022840"/>
    </source>
</evidence>
<dbReference type="PROSITE" id="PS50146">
    <property type="entry name" value="DAGK"/>
    <property type="match status" value="1"/>
</dbReference>
<dbReference type="Ensembl" id="ENSJJAT00000013287.1">
    <property type="protein sequence ID" value="ENSJJAP00000006887.1"/>
    <property type="gene ID" value="ENSJJAG00000011426.1"/>
</dbReference>
<evidence type="ECO:0000256" key="14">
    <source>
        <dbReference type="ARBA" id="ARBA00023411"/>
    </source>
</evidence>
<evidence type="ECO:0000256" key="2">
    <source>
        <dbReference type="ARBA" id="ARBA00009280"/>
    </source>
</evidence>
<keyword evidence="11 16" id="KW-0067">ATP-binding</keyword>
<keyword evidence="18" id="KW-0812">Transmembrane</keyword>
<evidence type="ECO:0000256" key="16">
    <source>
        <dbReference type="RuleBase" id="RU361128"/>
    </source>
</evidence>
<keyword evidence="7 16" id="KW-0547">Nucleotide-binding</keyword>
<feature type="domain" description="DAGKc" evidence="21">
    <location>
        <begin position="481"/>
        <end position="616"/>
    </location>
</feature>
<evidence type="ECO:0000256" key="8">
    <source>
        <dbReference type="ARBA" id="ARBA00022771"/>
    </source>
</evidence>
<dbReference type="SUPFAM" id="SSF111331">
    <property type="entry name" value="NAD kinase/diacylglycerol kinase-like"/>
    <property type="match status" value="1"/>
</dbReference>
<evidence type="ECO:0000256" key="7">
    <source>
        <dbReference type="ARBA" id="ARBA00022741"/>
    </source>
</evidence>
<dbReference type="CDD" id="cd20852">
    <property type="entry name" value="C1_DGK_typeII_rpt2"/>
    <property type="match status" value="1"/>
</dbReference>
<evidence type="ECO:0000259" key="19">
    <source>
        <dbReference type="PROSITE" id="PS50003"/>
    </source>
</evidence>
<feature type="transmembrane region" description="Helical" evidence="18">
    <location>
        <begin position="963"/>
        <end position="985"/>
    </location>
</feature>
<evidence type="ECO:0000259" key="20">
    <source>
        <dbReference type="PROSITE" id="PS50081"/>
    </source>
</evidence>